<organism evidence="1 2">
    <name type="scientific">Stigmatella aurantiaca (strain DW4/3-1)</name>
    <dbReference type="NCBI Taxonomy" id="378806"/>
    <lineage>
        <taxon>Bacteria</taxon>
        <taxon>Pseudomonadati</taxon>
        <taxon>Myxococcota</taxon>
        <taxon>Myxococcia</taxon>
        <taxon>Myxococcales</taxon>
        <taxon>Cystobacterineae</taxon>
        <taxon>Archangiaceae</taxon>
        <taxon>Stigmatella</taxon>
    </lineage>
</organism>
<gene>
    <name evidence="1" type="ordered locus">STAUR_2420</name>
</gene>
<dbReference type="AlphaFoldDB" id="E3FF43"/>
<evidence type="ECO:0000313" key="1">
    <source>
        <dbReference type="EMBL" id="ADO70224.1"/>
    </source>
</evidence>
<dbReference type="HOGENOM" id="CLU_993622_0_0_7"/>
<dbReference type="STRING" id="378806.STAUR_2420"/>
<protein>
    <submittedName>
        <fullName evidence="1">Uncharacterized protein</fullName>
    </submittedName>
</protein>
<proteinExistence type="predicted"/>
<sequence length="280" mass="30342">MGMACQTAPLGCSALVRTLRELKMGALTDAASGEGRGLGGLPRHQFAARVAKSKEALLAVMLHLGHQHVAEYERQPLAVLEKQVLVMARCFTETWPKKEKPHPIDVVAMAVLECGGLDASLVHRIFGGFSLESELTAPMEAQLRKDGLQVAREVAVGDSRADLVGYRMGLFERSLIAIELKNAPEECERLGGQVADYRRATDAVRVVMSPECLARASLARGELVEPFAYAQCISKMGAELWTLDSATGDFERITGALSGTYVAADYDELWTRLAVVRVAA</sequence>
<accession>E3FF43</accession>
<keyword evidence="2" id="KW-1185">Reference proteome</keyword>
<evidence type="ECO:0000313" key="2">
    <source>
        <dbReference type="Proteomes" id="UP000001351"/>
    </source>
</evidence>
<name>E3FF43_STIAD</name>
<reference evidence="1 2" key="1">
    <citation type="journal article" date="2011" name="Mol. Biol. Evol.">
        <title>Comparative genomic analysis of fruiting body formation in Myxococcales.</title>
        <authorList>
            <person name="Huntley S."/>
            <person name="Hamann N."/>
            <person name="Wegener-Feldbrugge S."/>
            <person name="Treuner-Lange A."/>
            <person name="Kube M."/>
            <person name="Reinhardt R."/>
            <person name="Klages S."/>
            <person name="Muller R."/>
            <person name="Ronning C.M."/>
            <person name="Nierman W.C."/>
            <person name="Sogaard-Andersen L."/>
        </authorList>
    </citation>
    <scope>NUCLEOTIDE SEQUENCE [LARGE SCALE GENOMIC DNA]</scope>
    <source>
        <strain evidence="1 2">DW4/3-1</strain>
    </source>
</reference>
<dbReference type="KEGG" id="sur:STAUR_2420"/>
<dbReference type="EMBL" id="CP002271">
    <property type="protein sequence ID" value="ADO70224.1"/>
    <property type="molecule type" value="Genomic_DNA"/>
</dbReference>
<dbReference type="Proteomes" id="UP000001351">
    <property type="component" value="Chromosome"/>
</dbReference>